<keyword evidence="2" id="KW-1185">Reference proteome</keyword>
<dbReference type="EMBL" id="VYKK01000043">
    <property type="protein sequence ID" value="KAA8995418.1"/>
    <property type="molecule type" value="Genomic_DNA"/>
</dbReference>
<gene>
    <name evidence="1" type="ORF">F4V43_19370</name>
</gene>
<proteinExistence type="predicted"/>
<accession>A0A5J5FRP2</accession>
<dbReference type="OrthoDB" id="2660806at2"/>
<protein>
    <submittedName>
        <fullName evidence="1">Uncharacterized protein</fullName>
    </submittedName>
</protein>
<dbReference type="AlphaFoldDB" id="A0A5J5FRP2"/>
<name>A0A5J5FRP2_9BACL</name>
<comment type="caution">
    <text evidence="1">The sequence shown here is derived from an EMBL/GenBank/DDBJ whole genome shotgun (WGS) entry which is preliminary data.</text>
</comment>
<organism evidence="1 2">
    <name type="scientific">Paenibacillus spiritus</name>
    <dbReference type="NCBI Taxonomy" id="2496557"/>
    <lineage>
        <taxon>Bacteria</taxon>
        <taxon>Bacillati</taxon>
        <taxon>Bacillota</taxon>
        <taxon>Bacilli</taxon>
        <taxon>Bacillales</taxon>
        <taxon>Paenibacillaceae</taxon>
        <taxon>Paenibacillus</taxon>
    </lineage>
</organism>
<sequence length="102" mass="11005">MSAARLSEHEVKLEMIRSIARSQSALAAILESVAEVAGESPLAARRLCDNVRILSEYQSAMCRMMSGISLGPVKTGIPAPPWLKRSCGAGISRPQPRTVQKE</sequence>
<dbReference type="RefSeq" id="WP_150459908.1">
    <property type="nucleotide sequence ID" value="NZ_VYKK01000043.1"/>
</dbReference>
<evidence type="ECO:0000313" key="2">
    <source>
        <dbReference type="Proteomes" id="UP000367750"/>
    </source>
</evidence>
<dbReference type="Proteomes" id="UP000367750">
    <property type="component" value="Unassembled WGS sequence"/>
</dbReference>
<evidence type="ECO:0000313" key="1">
    <source>
        <dbReference type="EMBL" id="KAA8995418.1"/>
    </source>
</evidence>
<reference evidence="1 2" key="1">
    <citation type="submission" date="2019-09" db="EMBL/GenBank/DDBJ databases">
        <title>Bacillus ochoae sp. nov., Paenibacillus whitsoniae sp. nov., Paenibacillus spiritus sp. nov. Isolated from the Mars Exploration Rover during spacecraft assembly.</title>
        <authorList>
            <person name="Seuylemezian A."/>
            <person name="Vaishampayan P."/>
        </authorList>
    </citation>
    <scope>NUCLEOTIDE SEQUENCE [LARGE SCALE GENOMIC DNA]</scope>
    <source>
        <strain evidence="1 2">MER_111</strain>
    </source>
</reference>